<evidence type="ECO:0000313" key="1">
    <source>
        <dbReference type="EMBL" id="KAJ5218615.1"/>
    </source>
</evidence>
<dbReference type="Proteomes" id="UP001150904">
    <property type="component" value="Unassembled WGS sequence"/>
</dbReference>
<dbReference type="EMBL" id="JAPQKR010000004">
    <property type="protein sequence ID" value="KAJ5218615.1"/>
    <property type="molecule type" value="Genomic_DNA"/>
</dbReference>
<accession>A0A9W9TEH5</accession>
<evidence type="ECO:0000313" key="2">
    <source>
        <dbReference type="Proteomes" id="UP001150904"/>
    </source>
</evidence>
<comment type="caution">
    <text evidence="1">The sequence shown here is derived from an EMBL/GenBank/DDBJ whole genome shotgun (WGS) entry which is preliminary data.</text>
</comment>
<name>A0A9W9TEH5_9EURO</name>
<reference evidence="1" key="2">
    <citation type="journal article" date="2023" name="IMA Fungus">
        <title>Comparative genomic study of the Penicillium genus elucidates a diverse pangenome and 15 lateral gene transfer events.</title>
        <authorList>
            <person name="Petersen C."/>
            <person name="Sorensen T."/>
            <person name="Nielsen M.R."/>
            <person name="Sondergaard T.E."/>
            <person name="Sorensen J.L."/>
            <person name="Fitzpatrick D.A."/>
            <person name="Frisvad J.C."/>
            <person name="Nielsen K.L."/>
        </authorList>
    </citation>
    <scope>NUCLEOTIDE SEQUENCE</scope>
    <source>
        <strain evidence="1">IBT 15544</strain>
    </source>
</reference>
<dbReference type="AlphaFoldDB" id="A0A9W9TEH5"/>
<keyword evidence="2" id="KW-1185">Reference proteome</keyword>
<sequence>MATASQAPIGLKSRSSGCAVPVQAVYSRPVPGVTLPPLIARAADPSTGDRYHPPVSQIFSSRNLPALHDASVVRTAYMVRAIDIEGGVYQTAVKTPAGSPPPLGAG</sequence>
<dbReference type="GeneID" id="83175077"/>
<organism evidence="1 2">
    <name type="scientific">Penicillium cinerascens</name>
    <dbReference type="NCBI Taxonomy" id="70096"/>
    <lineage>
        <taxon>Eukaryota</taxon>
        <taxon>Fungi</taxon>
        <taxon>Dikarya</taxon>
        <taxon>Ascomycota</taxon>
        <taxon>Pezizomycotina</taxon>
        <taxon>Eurotiomycetes</taxon>
        <taxon>Eurotiomycetidae</taxon>
        <taxon>Eurotiales</taxon>
        <taxon>Aspergillaceae</taxon>
        <taxon>Penicillium</taxon>
    </lineage>
</organism>
<gene>
    <name evidence="1" type="ORF">N7498_000714</name>
</gene>
<dbReference type="RefSeq" id="XP_058313188.1">
    <property type="nucleotide sequence ID" value="XM_058447777.1"/>
</dbReference>
<reference evidence="1" key="1">
    <citation type="submission" date="2022-12" db="EMBL/GenBank/DDBJ databases">
        <authorList>
            <person name="Petersen C."/>
        </authorList>
    </citation>
    <scope>NUCLEOTIDE SEQUENCE</scope>
    <source>
        <strain evidence="1">IBT 15544</strain>
    </source>
</reference>
<protein>
    <submittedName>
        <fullName evidence="1">Uncharacterized protein</fullName>
    </submittedName>
</protein>
<proteinExistence type="predicted"/>